<dbReference type="KEGG" id="cne:CNI04000"/>
<dbReference type="PROSITE" id="PS50145">
    <property type="entry name" value="ZF_TRAF"/>
    <property type="match status" value="2"/>
</dbReference>
<evidence type="ECO:0000256" key="1">
    <source>
        <dbReference type="ARBA" id="ARBA00022723"/>
    </source>
</evidence>
<dbReference type="InterPro" id="IPR001841">
    <property type="entry name" value="Znf_RING"/>
</dbReference>
<dbReference type="SMART" id="SM00184">
    <property type="entry name" value="RING"/>
    <property type="match status" value="1"/>
</dbReference>
<dbReference type="InterPro" id="IPR013083">
    <property type="entry name" value="Znf_RING/FYVE/PHD"/>
</dbReference>
<dbReference type="GO" id="GO:0005737">
    <property type="term" value="C:cytoplasm"/>
    <property type="evidence" value="ECO:0000318"/>
    <property type="project" value="GO_Central"/>
</dbReference>
<dbReference type="AlphaFoldDB" id="Q5KB27"/>
<dbReference type="Proteomes" id="UP000002149">
    <property type="component" value="Chromosome 9"/>
</dbReference>
<dbReference type="PaxDb" id="214684-Q5KB27"/>
<feature type="domain" description="RING-type" evidence="7">
    <location>
        <begin position="19"/>
        <end position="58"/>
    </location>
</feature>
<evidence type="ECO:0000313" key="10">
    <source>
        <dbReference type="Proteomes" id="UP000002149"/>
    </source>
</evidence>
<feature type="compositionally biased region" description="Basic and acidic residues" evidence="6">
    <location>
        <begin position="632"/>
        <end position="644"/>
    </location>
</feature>
<protein>
    <recommendedName>
        <fullName evidence="11">E3 ubiquitin-protein ligase NRDP1</fullName>
    </recommendedName>
</protein>
<keyword evidence="3 4" id="KW-0862">Zinc</keyword>
<dbReference type="SUPFAM" id="SSF49599">
    <property type="entry name" value="TRAF domain-like"/>
    <property type="match status" value="2"/>
</dbReference>
<evidence type="ECO:0008006" key="11">
    <source>
        <dbReference type="Google" id="ProtNLM"/>
    </source>
</evidence>
<dbReference type="GO" id="GO:0008270">
    <property type="term" value="F:zinc ion binding"/>
    <property type="evidence" value="ECO:0007669"/>
    <property type="project" value="UniProtKB-KW"/>
</dbReference>
<feature type="compositionally biased region" description="Low complexity" evidence="6">
    <location>
        <begin position="298"/>
        <end position="316"/>
    </location>
</feature>
<dbReference type="HOGENOM" id="CLU_030736_0_0_1"/>
<dbReference type="Pfam" id="PF02176">
    <property type="entry name" value="zf-TRAF"/>
    <property type="match status" value="2"/>
</dbReference>
<dbReference type="OrthoDB" id="1630758at2759"/>
<accession>Q55MQ2</accession>
<feature type="compositionally biased region" description="Polar residues" evidence="6">
    <location>
        <begin position="467"/>
        <end position="495"/>
    </location>
</feature>
<evidence type="ECO:0000256" key="3">
    <source>
        <dbReference type="ARBA" id="ARBA00022833"/>
    </source>
</evidence>
<feature type="region of interest" description="Disordered" evidence="6">
    <location>
        <begin position="467"/>
        <end position="555"/>
    </location>
</feature>
<feature type="compositionally biased region" description="Polar residues" evidence="6">
    <location>
        <begin position="503"/>
        <end position="513"/>
    </location>
</feature>
<feature type="compositionally biased region" description="Polar residues" evidence="6">
    <location>
        <begin position="579"/>
        <end position="595"/>
    </location>
</feature>
<dbReference type="PROSITE" id="PS00518">
    <property type="entry name" value="ZF_RING_1"/>
    <property type="match status" value="1"/>
</dbReference>
<dbReference type="PROSITE" id="PS50089">
    <property type="entry name" value="ZF_RING_2"/>
    <property type="match status" value="1"/>
</dbReference>
<dbReference type="PANTHER" id="PTHR10131">
    <property type="entry name" value="TNF RECEPTOR ASSOCIATED FACTOR"/>
    <property type="match status" value="1"/>
</dbReference>
<dbReference type="PANTHER" id="PTHR10131:SF94">
    <property type="entry name" value="TNF RECEPTOR-ASSOCIATED FACTOR 4"/>
    <property type="match status" value="1"/>
</dbReference>
<evidence type="ECO:0000256" key="6">
    <source>
        <dbReference type="SAM" id="MobiDB-lite"/>
    </source>
</evidence>
<dbReference type="InterPro" id="IPR017907">
    <property type="entry name" value="Znf_RING_CS"/>
</dbReference>
<feature type="domain" description="TRAF-type" evidence="8">
    <location>
        <begin position="179"/>
        <end position="217"/>
    </location>
</feature>
<accession>Q5KB27</accession>
<gene>
    <name evidence="9" type="ordered locus">CNI04000</name>
</gene>
<dbReference type="Gene3D" id="3.30.40.10">
    <property type="entry name" value="Zinc/RING finger domain, C3HC4 (zinc finger)"/>
    <property type="match status" value="3"/>
</dbReference>
<evidence type="ECO:0000256" key="4">
    <source>
        <dbReference type="PROSITE-ProRule" id="PRU00207"/>
    </source>
</evidence>
<dbReference type="STRING" id="214684.Q5KB27"/>
<keyword evidence="10" id="KW-1185">Reference proteome</keyword>
<feature type="zinc finger region" description="TRAF-type" evidence="4">
    <location>
        <begin position="100"/>
        <end position="144"/>
    </location>
</feature>
<dbReference type="GeneID" id="3259430"/>
<feature type="domain" description="TRAF-type" evidence="8">
    <location>
        <begin position="100"/>
        <end position="144"/>
    </location>
</feature>
<evidence type="ECO:0000259" key="7">
    <source>
        <dbReference type="PROSITE" id="PS50089"/>
    </source>
</evidence>
<feature type="region of interest" description="Disordered" evidence="6">
    <location>
        <begin position="283"/>
        <end position="320"/>
    </location>
</feature>
<feature type="coiled-coil region" evidence="5">
    <location>
        <begin position="225"/>
        <end position="259"/>
    </location>
</feature>
<dbReference type="SUPFAM" id="SSF57850">
    <property type="entry name" value="RING/U-box"/>
    <property type="match status" value="1"/>
</dbReference>
<dbReference type="VEuPathDB" id="FungiDB:CNI04000"/>
<keyword evidence="2 4" id="KW-0863">Zinc-finger</keyword>
<keyword evidence="5" id="KW-0175">Coiled coil</keyword>
<dbReference type="eggNOG" id="KOG0297">
    <property type="taxonomic scope" value="Eukaryota"/>
</dbReference>
<feature type="compositionally biased region" description="Low complexity" evidence="6">
    <location>
        <begin position="521"/>
        <end position="531"/>
    </location>
</feature>
<reference evidence="9 10" key="1">
    <citation type="journal article" date="2005" name="Science">
        <title>The genome of the basidiomycetous yeast and human pathogen Cryptococcus neoformans.</title>
        <authorList>
            <person name="Loftus B.J."/>
            <person name="Fung E."/>
            <person name="Roncaglia P."/>
            <person name="Rowley D."/>
            <person name="Amedeo P."/>
            <person name="Bruno D."/>
            <person name="Vamathevan J."/>
            <person name="Miranda M."/>
            <person name="Anderson I.J."/>
            <person name="Fraser J.A."/>
            <person name="Allen J.E."/>
            <person name="Bosdet I.E."/>
            <person name="Brent M.R."/>
            <person name="Chiu R."/>
            <person name="Doering T.L."/>
            <person name="Donlin M.J."/>
            <person name="D'Souza C.A."/>
            <person name="Fox D.S."/>
            <person name="Grinberg V."/>
            <person name="Fu J."/>
            <person name="Fukushima M."/>
            <person name="Haas B.J."/>
            <person name="Huang J.C."/>
            <person name="Janbon G."/>
            <person name="Jones S.J."/>
            <person name="Koo H.L."/>
            <person name="Krzywinski M.I."/>
            <person name="Kwon-Chung J.K."/>
            <person name="Lengeler K.B."/>
            <person name="Maiti R."/>
            <person name="Marra M.A."/>
            <person name="Marra R.E."/>
            <person name="Mathewson C.A."/>
            <person name="Mitchell T.G."/>
            <person name="Pertea M."/>
            <person name="Riggs F.R."/>
            <person name="Salzberg S.L."/>
            <person name="Schein J.E."/>
            <person name="Shvartsbeyn A."/>
            <person name="Shin H."/>
            <person name="Shumway M."/>
            <person name="Specht C.A."/>
            <person name="Suh B.B."/>
            <person name="Tenney A."/>
            <person name="Utterback T.R."/>
            <person name="Wickes B.L."/>
            <person name="Wortman J.R."/>
            <person name="Wye N.H."/>
            <person name="Kronstad J.W."/>
            <person name="Lodge J.K."/>
            <person name="Heitman J."/>
            <person name="Davis R.W."/>
            <person name="Fraser C.M."/>
            <person name="Hyman R.W."/>
        </authorList>
    </citation>
    <scope>NUCLEOTIDE SEQUENCE [LARGE SCALE GENOMIC DNA]</scope>
    <source>
        <strain evidence="10">JEC21 / ATCC MYA-565</strain>
    </source>
</reference>
<dbReference type="EMBL" id="AE017349">
    <property type="protein sequence ID" value="AAW45648.2"/>
    <property type="molecule type" value="Genomic_DNA"/>
</dbReference>
<evidence type="ECO:0000259" key="8">
    <source>
        <dbReference type="PROSITE" id="PS50145"/>
    </source>
</evidence>
<organism evidence="9 10">
    <name type="scientific">Cryptococcus deneoformans (strain JEC21 / ATCC MYA-565)</name>
    <name type="common">Cryptococcus neoformans var. neoformans serotype D</name>
    <dbReference type="NCBI Taxonomy" id="214684"/>
    <lineage>
        <taxon>Eukaryota</taxon>
        <taxon>Fungi</taxon>
        <taxon>Dikarya</taxon>
        <taxon>Basidiomycota</taxon>
        <taxon>Agaricomycotina</taxon>
        <taxon>Tremellomycetes</taxon>
        <taxon>Tremellales</taxon>
        <taxon>Cryptococcaceae</taxon>
        <taxon>Cryptococcus</taxon>
        <taxon>Cryptococcus neoformans species complex</taxon>
    </lineage>
</organism>
<sequence length="666" mass="72650">MAHQITYDYVEHVDPNLTCAICQSALVDPVTTTSCKHTFCRDCITRAIVHNPQCPIDRSALTMSSLRDTEQLVKLMLDELKVKCGAEGCGTVLQRGLLLAHLKTCSKAIVTCQDGDCGLSMTRQRLPHHRAYECFQRKMECRKCGTILVFKDQTTHTNIECRDETGVCGLCGQNMGPDAHMHKWQCPLVRIPCPHSARGCSSIIPRSDLQAHISICPFEAFSGFFEMNDARLKSLTSRVESLEEELERMREHLKRIEGNVETMGNMRRETGDEWRWREVGRMRLGDTPPPVASSHSDPQTTSTILSSPLTPTSSHPSPQPVISSIFPGISILSSGGARPDLAPHHHRSLVAPSFGSHQSYADWAFSRLSGNAGNVGWEEVINGLRAVVIQLASGLDSMERRNEVRTMTESLRVLEEVGSLRAIVTTMRMLMMERPFRPPSFQFQGDSLFSRTAESTLTPTLNQQATVAFSSTTDQSTSEQRSQSSDENLSVSVSGDQEDSGRETASITESVVFSAQGHPASSSRPSSSTNSLITAGAGLSGNKRTPMSRARPNLGGYQGVTVEVRYDENADGIEGGASYSRTSNAASGNRNTIGTSGAEMTGRPMAFPPASQDDDDVSATTNRNAGGDVNEATERSMGTRERKVNLANPIARLMRRGPQGNGSPRL</sequence>
<name>Q5KB27_CRYD1</name>
<dbReference type="RefSeq" id="XP_024513556.1">
    <property type="nucleotide sequence ID" value="XM_024657891.1"/>
</dbReference>
<keyword evidence="1 4" id="KW-0479">Metal-binding</keyword>
<evidence type="ECO:0000256" key="2">
    <source>
        <dbReference type="ARBA" id="ARBA00022771"/>
    </source>
</evidence>
<feature type="region of interest" description="Disordered" evidence="6">
    <location>
        <begin position="575"/>
        <end position="666"/>
    </location>
</feature>
<feature type="zinc finger region" description="TRAF-type" evidence="4">
    <location>
        <begin position="179"/>
        <end position="217"/>
    </location>
</feature>
<dbReference type="InterPro" id="IPR001293">
    <property type="entry name" value="Znf_TRAF"/>
</dbReference>
<dbReference type="InParanoid" id="Q5KB27"/>
<dbReference type="Pfam" id="PF13923">
    <property type="entry name" value="zf-C3HC4_2"/>
    <property type="match status" value="1"/>
</dbReference>
<evidence type="ECO:0000313" key="9">
    <source>
        <dbReference type="EMBL" id="AAW45648.2"/>
    </source>
</evidence>
<evidence type="ECO:0000256" key="5">
    <source>
        <dbReference type="SAM" id="Coils"/>
    </source>
</evidence>
<proteinExistence type="predicted"/>